<evidence type="ECO:0000256" key="2">
    <source>
        <dbReference type="ARBA" id="ARBA00022679"/>
    </source>
</evidence>
<dbReference type="PATRIC" id="fig|1262449.3.peg.2118"/>
<evidence type="ECO:0000259" key="4">
    <source>
        <dbReference type="Pfam" id="PF00294"/>
    </source>
</evidence>
<comment type="similarity">
    <text evidence="1">Belongs to the carbohydrate kinase PfkB family.</text>
</comment>
<dbReference type="AlphaFoldDB" id="A0A0H3J9K8"/>
<proteinExistence type="inferred from homology"/>
<dbReference type="PANTHER" id="PTHR43320:SF2">
    <property type="entry name" value="2-DEHYDRO-3-DEOXYGLUCONOKINASE_2-DEHYDRO-3-DEOXYGALACTONOKINASE"/>
    <property type="match status" value="1"/>
</dbReference>
<dbReference type="eggNOG" id="COG0524">
    <property type="taxonomic scope" value="Bacteria"/>
</dbReference>
<evidence type="ECO:0000256" key="3">
    <source>
        <dbReference type="ARBA" id="ARBA00022777"/>
    </source>
</evidence>
<dbReference type="InterPro" id="IPR052700">
    <property type="entry name" value="Carb_kinase_PfkB-like"/>
</dbReference>
<keyword evidence="2" id="KW-0808">Transferase</keyword>
<keyword evidence="8" id="KW-1185">Reference proteome</keyword>
<sequence length="339" mass="38014">MAKKVVTMGELLLRLTTPGHSRFAQARSFDAIYGGAEANVAVFLANMGMDSYFLTRLPDNEIGDSAVNFIRNYGVKTDYILRGGDRVGIYFLEKGTSVRPSKVVYDRKNSSMCDIDVNDIDFETVFKDAEWFHLSGITPALGGKCILLVEKAVEYAKKKGVHISMDLNYRAKMWSYDKFESVVSKFIKDIDVCFGWLSSEEEGGTHKIADFAKQGIDLKKFENTFSNMQKRYRIKYMVTTLRENYSADNNALSALIYDGKELYQSNKYNFTIKDRVGTGDAFAAGLIYKLANGADFREALEFGVASGVFKHTIEGDFNICTEDEIMTLVNGNTSGSVQR</sequence>
<reference evidence="5 8" key="1">
    <citation type="journal article" date="2015" name="Genome Announc.">
        <title>Complete Genome Sequence of the Nitrogen-Fixing and Solvent-Producing Clostridium pasteurianum DSM 525.</title>
        <authorList>
            <person name="Poehlein A."/>
            <person name="Grosse-Honebrink A."/>
            <person name="Zhang Y."/>
            <person name="Minton N.P."/>
            <person name="Daniel R."/>
        </authorList>
    </citation>
    <scope>NUCLEOTIDE SEQUENCE [LARGE SCALE GENOMIC DNA]</scope>
    <source>
        <strain evidence="5">DSM 525</strain>
        <strain evidence="8">DSM 525 / ATCC 6013</strain>
    </source>
</reference>
<gene>
    <name evidence="5" type="ORF">CLPA_c40130</name>
    <name evidence="6" type="ORF">CP6013_03201</name>
</gene>
<evidence type="ECO:0000256" key="1">
    <source>
        <dbReference type="ARBA" id="ARBA00010688"/>
    </source>
</evidence>
<organism evidence="5 8">
    <name type="scientific">Clostridium pasteurianum DSM 525 = ATCC 6013</name>
    <dbReference type="NCBI Taxonomy" id="1262449"/>
    <lineage>
        <taxon>Bacteria</taxon>
        <taxon>Bacillati</taxon>
        <taxon>Bacillota</taxon>
        <taxon>Clostridia</taxon>
        <taxon>Eubacteriales</taxon>
        <taxon>Clostridiaceae</taxon>
        <taxon>Clostridium</taxon>
    </lineage>
</organism>
<evidence type="ECO:0000313" key="6">
    <source>
        <dbReference type="EMBL" id="KRU13945.1"/>
    </source>
</evidence>
<dbReference type="InterPro" id="IPR029056">
    <property type="entry name" value="Ribokinase-like"/>
</dbReference>
<feature type="domain" description="Carbohydrate kinase PfkB" evidence="4">
    <location>
        <begin position="254"/>
        <end position="310"/>
    </location>
</feature>
<reference evidence="6 7" key="3">
    <citation type="journal article" name="Genome Announc.">
        <title>Improved Draft Genome Sequence of Clostridium pasteurianum Strain ATCC 6013 (DSM 525) Using a Hybrid Next-Generation Sequencing Approach.</title>
        <authorList>
            <person name="Pyne M.E."/>
            <person name="Utturkar S."/>
            <person name="Brown S.D."/>
            <person name="Moo-Young M."/>
            <person name="Chung D.A."/>
            <person name="Chou C.P."/>
        </authorList>
    </citation>
    <scope>NUCLEOTIDE SEQUENCE [LARGE SCALE GENOMIC DNA]</scope>
    <source>
        <strain evidence="6 7">ATCC 6013</strain>
    </source>
</reference>
<dbReference type="Proteomes" id="UP000030905">
    <property type="component" value="Chromosome"/>
</dbReference>
<dbReference type="Gene3D" id="3.40.1190.20">
    <property type="match status" value="1"/>
</dbReference>
<evidence type="ECO:0000313" key="7">
    <source>
        <dbReference type="Proteomes" id="UP000028042"/>
    </source>
</evidence>
<dbReference type="Proteomes" id="UP000028042">
    <property type="component" value="Unassembled WGS sequence"/>
</dbReference>
<dbReference type="EMBL" id="CP009268">
    <property type="protein sequence ID" value="AJA54030.1"/>
    <property type="molecule type" value="Genomic_DNA"/>
</dbReference>
<dbReference type="RefSeq" id="WP_003445014.1">
    <property type="nucleotide sequence ID" value="NZ_ANZB01000006.1"/>
</dbReference>
<dbReference type="InterPro" id="IPR011611">
    <property type="entry name" value="PfkB_dom"/>
</dbReference>
<keyword evidence="3 5" id="KW-0418">Kinase</keyword>
<dbReference type="Pfam" id="PF00294">
    <property type="entry name" value="PfkB"/>
    <property type="match status" value="2"/>
</dbReference>
<dbReference type="SUPFAM" id="SSF53613">
    <property type="entry name" value="Ribokinase-like"/>
    <property type="match status" value="1"/>
</dbReference>
<accession>A0A0H3J9K8</accession>
<dbReference type="CDD" id="cd01166">
    <property type="entry name" value="KdgK"/>
    <property type="match status" value="1"/>
</dbReference>
<dbReference type="PANTHER" id="PTHR43320">
    <property type="entry name" value="SUGAR KINASE"/>
    <property type="match status" value="1"/>
</dbReference>
<dbReference type="KEGG" id="cpat:CLPA_c40130"/>
<feature type="domain" description="Carbohydrate kinase PfkB" evidence="4">
    <location>
        <begin position="3"/>
        <end position="194"/>
    </location>
</feature>
<dbReference type="KEGG" id="cpae:CPAST_c40130"/>
<dbReference type="GO" id="GO:0016301">
    <property type="term" value="F:kinase activity"/>
    <property type="evidence" value="ECO:0007669"/>
    <property type="project" value="UniProtKB-KW"/>
</dbReference>
<protein>
    <submittedName>
        <fullName evidence="6">PfkB domain protein</fullName>
    </submittedName>
    <submittedName>
        <fullName evidence="5">Sugar kinase, ribokinase family</fullName>
    </submittedName>
</protein>
<evidence type="ECO:0000313" key="5">
    <source>
        <dbReference type="EMBL" id="AJA54030.1"/>
    </source>
</evidence>
<dbReference type="EMBL" id="JPGY02000001">
    <property type="protein sequence ID" value="KRU13945.1"/>
    <property type="molecule type" value="Genomic_DNA"/>
</dbReference>
<evidence type="ECO:0000313" key="8">
    <source>
        <dbReference type="Proteomes" id="UP000030905"/>
    </source>
</evidence>
<name>A0A0H3J9K8_CLOPA</name>
<dbReference type="GeneID" id="93076088"/>
<reference evidence="6" key="2">
    <citation type="submission" date="2015-10" db="EMBL/GenBank/DDBJ databases">
        <title>Improved Draft Genome Sequence of Clostridium pasteurianum Strain ATCC 6013 (DSM 525) Using a Hybrid Next-Generation Sequencing Approach.</title>
        <authorList>
            <person name="Pyne M.E."/>
            <person name="Utturkar S.M."/>
            <person name="Brown S.D."/>
            <person name="Moo-Young M."/>
            <person name="Chung D.A."/>
            <person name="Chou P.C."/>
        </authorList>
    </citation>
    <scope>NUCLEOTIDE SEQUENCE</scope>
    <source>
        <strain evidence="6">ATCC 6013</strain>
    </source>
</reference>